<feature type="compositionally biased region" description="Low complexity" evidence="6">
    <location>
        <begin position="28"/>
        <end position="42"/>
    </location>
</feature>
<keyword evidence="3 7" id="KW-1133">Transmembrane helix</keyword>
<evidence type="ECO:0000256" key="6">
    <source>
        <dbReference type="SAM" id="MobiDB-lite"/>
    </source>
</evidence>
<name>A0A9N9CNJ8_9GLOM</name>
<keyword evidence="5" id="KW-0175">Coiled coil</keyword>
<dbReference type="EMBL" id="CAJVPL010002313">
    <property type="protein sequence ID" value="CAG8606596.1"/>
    <property type="molecule type" value="Genomic_DNA"/>
</dbReference>
<protein>
    <submittedName>
        <fullName evidence="9">5201_t:CDS:1</fullName>
    </submittedName>
</protein>
<evidence type="ECO:0000259" key="8">
    <source>
        <dbReference type="PROSITE" id="PS51469"/>
    </source>
</evidence>
<feature type="region of interest" description="Disordered" evidence="6">
    <location>
        <begin position="120"/>
        <end position="195"/>
    </location>
</feature>
<accession>A0A9N9CNJ8</accession>
<evidence type="ECO:0000256" key="5">
    <source>
        <dbReference type="SAM" id="Coils"/>
    </source>
</evidence>
<feature type="domain" description="SUN" evidence="8">
    <location>
        <begin position="673"/>
        <end position="918"/>
    </location>
</feature>
<sequence length="923" mass="104448">MPARKQSPPPSSSGATSVNTATAINLATAAVSSYQDTTTTLSRQRRRRQESISSNQETTPTRKSPRNPSRGKTPVNTENMYSGESSDEDNDDYSSSPPKYIAYLQERRIDSPFIDVEDDIKSDDFSREEEKFRELQNEDSYIAEREFLKNSSESQEPPDEESNSEIQESDSPSPSVTRIPLGNPSRKSRGIDTTFPLIPPISKKRSLTGVNPDADGPPFYAPIFNLLKASLGFILWPLSKLLNLIGFSVFFLIALIQQTILFVWRNLTGHGQFVRILDTSSSDASPPVVAPSLVVATSTARNGRRYWWILWMLLLLWLLWNVRFGSEDKTTIEYIREFPVRDKLRFWPFNDPKRRIPFSGSGNSDDSAKFDLLYIKRLIAEEVRTSCEGKAPTINSNGMIEPHLIQLQGYISSEVKNICASNAANLKNQLTDDLRKIKNDVGNDVASGINNVNSNINTMKSGVKNDINDIKSQLNDFQNTVNGDIKNLRNTVKTDINDVQTDIKSGVKNDIKNLRNEIKTDMNELKNGIKNEIKHEYKIDINLIKGGVNEDMKNMRKDIRNELGHDLDVFKHDLSDVQKEFRSEIKDEIRNQMRGDLKSELKTEVRNEVKNEISNEIKTQISRTKSVRVPSWKGGEDLLEMIRSESRKIVEEELLVFSQDKLNRPDFALHSGGAKIISRFTSKTYELWPEEWYKKLFAKVSGQGILRGKPPVTAISPETHVGHCWPFAGQEGQLAILLNRRVYVTAITYDHVSRHVTFDVASAPKDFEVWGIIDEGNGAQGTPRPQDPDEETVGEMFKEAEDYMESQEEECGFREDGQYVTHKSGNLPTSKPSALSEIDPRIENATSGELKLGSSPLHFFLGSYTYNINGLPVQTFEIPEHIRKENRPIRAIIMKVNSNWGKPGYTCLYRFRVHGDPVDKIVA</sequence>
<gene>
    <name evidence="9" type="ORF">AGERDE_LOCUS9372</name>
</gene>
<evidence type="ECO:0000256" key="3">
    <source>
        <dbReference type="ARBA" id="ARBA00022989"/>
    </source>
</evidence>
<feature type="region of interest" description="Disordered" evidence="6">
    <location>
        <begin position="28"/>
        <end position="101"/>
    </location>
</feature>
<proteinExistence type="predicted"/>
<dbReference type="PANTHER" id="PTHR12911:SF8">
    <property type="entry name" value="KLAROID PROTEIN-RELATED"/>
    <property type="match status" value="1"/>
</dbReference>
<feature type="transmembrane region" description="Helical" evidence="7">
    <location>
        <begin position="306"/>
        <end position="322"/>
    </location>
</feature>
<dbReference type="InterPro" id="IPR045119">
    <property type="entry name" value="SUN1-5"/>
</dbReference>
<keyword evidence="4 7" id="KW-0472">Membrane</keyword>
<dbReference type="PANTHER" id="PTHR12911">
    <property type="entry name" value="SAD1/UNC-84-LIKE PROTEIN-RELATED"/>
    <property type="match status" value="1"/>
</dbReference>
<feature type="coiled-coil region" evidence="5">
    <location>
        <begin position="504"/>
        <end position="531"/>
    </location>
</feature>
<comment type="caution">
    <text evidence="9">The sequence shown here is derived from an EMBL/GenBank/DDBJ whole genome shotgun (WGS) entry which is preliminary data.</text>
</comment>
<dbReference type="SUPFAM" id="SSF58113">
    <property type="entry name" value="Apolipoprotein A-I"/>
    <property type="match status" value="1"/>
</dbReference>
<dbReference type="GO" id="GO:0034993">
    <property type="term" value="C:meiotic nuclear membrane microtubule tethering complex"/>
    <property type="evidence" value="ECO:0007669"/>
    <property type="project" value="TreeGrafter"/>
</dbReference>
<dbReference type="OrthoDB" id="342281at2759"/>
<feature type="transmembrane region" description="Helical" evidence="7">
    <location>
        <begin position="244"/>
        <end position="264"/>
    </location>
</feature>
<dbReference type="Gene3D" id="2.60.120.260">
    <property type="entry name" value="Galactose-binding domain-like"/>
    <property type="match status" value="1"/>
</dbReference>
<comment type="subcellular location">
    <subcellularLocation>
        <location evidence="1">Membrane</location>
    </subcellularLocation>
</comment>
<dbReference type="InterPro" id="IPR012919">
    <property type="entry name" value="SUN_dom"/>
</dbReference>
<evidence type="ECO:0000313" key="10">
    <source>
        <dbReference type="Proteomes" id="UP000789831"/>
    </source>
</evidence>
<dbReference type="GO" id="GO:0043495">
    <property type="term" value="F:protein-membrane adaptor activity"/>
    <property type="evidence" value="ECO:0007669"/>
    <property type="project" value="TreeGrafter"/>
</dbReference>
<dbReference type="AlphaFoldDB" id="A0A9N9CNJ8"/>
<evidence type="ECO:0000313" key="9">
    <source>
        <dbReference type="EMBL" id="CAG8606596.1"/>
    </source>
</evidence>
<keyword evidence="10" id="KW-1185">Reference proteome</keyword>
<organism evidence="9 10">
    <name type="scientific">Ambispora gerdemannii</name>
    <dbReference type="NCBI Taxonomy" id="144530"/>
    <lineage>
        <taxon>Eukaryota</taxon>
        <taxon>Fungi</taxon>
        <taxon>Fungi incertae sedis</taxon>
        <taxon>Mucoromycota</taxon>
        <taxon>Glomeromycotina</taxon>
        <taxon>Glomeromycetes</taxon>
        <taxon>Archaeosporales</taxon>
        <taxon>Ambisporaceae</taxon>
        <taxon>Ambispora</taxon>
    </lineage>
</organism>
<reference evidence="9" key="1">
    <citation type="submission" date="2021-06" db="EMBL/GenBank/DDBJ databases">
        <authorList>
            <person name="Kallberg Y."/>
            <person name="Tangrot J."/>
            <person name="Rosling A."/>
        </authorList>
    </citation>
    <scope>NUCLEOTIDE SEQUENCE</scope>
    <source>
        <strain evidence="9">MT106</strain>
    </source>
</reference>
<dbReference type="Proteomes" id="UP000789831">
    <property type="component" value="Unassembled WGS sequence"/>
</dbReference>
<evidence type="ECO:0000256" key="1">
    <source>
        <dbReference type="ARBA" id="ARBA00004370"/>
    </source>
</evidence>
<evidence type="ECO:0000256" key="7">
    <source>
        <dbReference type="SAM" id="Phobius"/>
    </source>
</evidence>
<dbReference type="Gene3D" id="1.20.58.130">
    <property type="match status" value="1"/>
</dbReference>
<evidence type="ECO:0000256" key="4">
    <source>
        <dbReference type="ARBA" id="ARBA00023136"/>
    </source>
</evidence>
<keyword evidence="2 7" id="KW-0812">Transmembrane</keyword>
<dbReference type="Pfam" id="PF07738">
    <property type="entry name" value="Sad1_UNC"/>
    <property type="match status" value="2"/>
</dbReference>
<evidence type="ECO:0000256" key="2">
    <source>
        <dbReference type="ARBA" id="ARBA00022692"/>
    </source>
</evidence>
<dbReference type="PROSITE" id="PS51469">
    <property type="entry name" value="SUN"/>
    <property type="match status" value="1"/>
</dbReference>
<feature type="compositionally biased region" description="Basic and acidic residues" evidence="6">
    <location>
        <begin position="122"/>
        <end position="148"/>
    </location>
</feature>